<dbReference type="GO" id="GO:0008870">
    <property type="term" value="F:galactoside O-acetyltransferase activity"/>
    <property type="evidence" value="ECO:0007669"/>
    <property type="project" value="TreeGrafter"/>
</dbReference>
<dbReference type="AlphaFoldDB" id="A0A2W0C2L0"/>
<evidence type="ECO:0000256" key="4">
    <source>
        <dbReference type="ARBA" id="ARBA00023315"/>
    </source>
</evidence>
<keyword evidence="2 5" id="KW-0808">Transferase</keyword>
<dbReference type="FunFam" id="2.160.10.10:FF:000008">
    <property type="entry name" value="Maltose O-acetyltransferase"/>
    <property type="match status" value="1"/>
</dbReference>
<protein>
    <recommendedName>
        <fullName evidence="5">Acetyltransferase</fullName>
        <ecNumber evidence="5">2.3.1.-</ecNumber>
    </recommendedName>
</protein>
<dbReference type="PROSITE" id="PS00101">
    <property type="entry name" value="HEXAPEP_TRANSFERASES"/>
    <property type="match status" value="1"/>
</dbReference>
<comment type="caution">
    <text evidence="7">The sequence shown here is derived from an EMBL/GenBank/DDBJ whole genome shotgun (WGS) entry which is preliminary data.</text>
</comment>
<sequence>MNYYNTERDVRYMDTKTERQKMLAGELYKAWDPELTRDRAYARRMTRMYNQSTETDEELRTDILKKLLGSTGEHLSMEPNIRFDYGYNIHVGDHFYTNFDCTILDVCEVRIGSHCLFGPGVHIYTATHPIDPLERNEGPEYGKPVTIGDNVWVGGRAIINPGVTIGNNVVIASGAVVTKDVPDNVVVGGNPAKVIKSIEVSQ</sequence>
<evidence type="ECO:0000259" key="6">
    <source>
        <dbReference type="SMART" id="SM01266"/>
    </source>
</evidence>
<dbReference type="Gene3D" id="2.160.10.10">
    <property type="entry name" value="Hexapeptide repeat proteins"/>
    <property type="match status" value="1"/>
</dbReference>
<evidence type="ECO:0000256" key="1">
    <source>
        <dbReference type="ARBA" id="ARBA00007274"/>
    </source>
</evidence>
<keyword evidence="3" id="KW-0677">Repeat</keyword>
<dbReference type="InterPro" id="IPR001451">
    <property type="entry name" value="Hexapep"/>
</dbReference>
<dbReference type="InterPro" id="IPR039369">
    <property type="entry name" value="LacA-like"/>
</dbReference>
<keyword evidence="4 5" id="KW-0012">Acyltransferase</keyword>
<evidence type="ECO:0000313" key="7">
    <source>
        <dbReference type="EMBL" id="PYY26216.1"/>
    </source>
</evidence>
<dbReference type="Proteomes" id="UP000247459">
    <property type="component" value="Unassembled WGS sequence"/>
</dbReference>
<dbReference type="SUPFAM" id="SSF51161">
    <property type="entry name" value="Trimeric LpxA-like enzymes"/>
    <property type="match status" value="1"/>
</dbReference>
<gene>
    <name evidence="7" type="primary">maa</name>
    <name evidence="7" type="ORF">PIL02S_05606</name>
</gene>
<keyword evidence="7" id="KW-0328">Glycosyltransferase</keyword>
<dbReference type="EMBL" id="PRLG01000029">
    <property type="protein sequence ID" value="PYY26216.1"/>
    <property type="molecule type" value="Genomic_DNA"/>
</dbReference>
<accession>A0A2W0C2L0</accession>
<reference evidence="7 8" key="1">
    <citation type="submission" date="2018-01" db="EMBL/GenBank/DDBJ databases">
        <title>Genome sequence of the PGP bacterium Paenibacillus illinoisensis E3.</title>
        <authorList>
            <person name="Rolli E."/>
            <person name="Marasco R."/>
            <person name="Bessem C."/>
            <person name="Michoud G."/>
            <person name="Gaiarsa S."/>
            <person name="Borin S."/>
            <person name="Daffonchio D."/>
        </authorList>
    </citation>
    <scope>NUCLEOTIDE SEQUENCE [LARGE SCALE GENOMIC DNA]</scope>
    <source>
        <strain evidence="7 8">E3</strain>
    </source>
</reference>
<dbReference type="InterPro" id="IPR011004">
    <property type="entry name" value="Trimer_LpxA-like_sf"/>
</dbReference>
<dbReference type="Pfam" id="PF00132">
    <property type="entry name" value="Hexapep"/>
    <property type="match status" value="1"/>
</dbReference>
<dbReference type="CDD" id="cd03357">
    <property type="entry name" value="LbH_MAT_GAT"/>
    <property type="match status" value="1"/>
</dbReference>
<proteinExistence type="inferred from homology"/>
<evidence type="ECO:0000256" key="5">
    <source>
        <dbReference type="RuleBase" id="RU367021"/>
    </source>
</evidence>
<dbReference type="EC" id="2.3.1.-" evidence="5"/>
<dbReference type="InterPro" id="IPR018357">
    <property type="entry name" value="Hexapep_transf_CS"/>
</dbReference>
<dbReference type="InterPro" id="IPR024688">
    <property type="entry name" value="Mac_dom"/>
</dbReference>
<evidence type="ECO:0000313" key="8">
    <source>
        <dbReference type="Proteomes" id="UP000247459"/>
    </source>
</evidence>
<dbReference type="SMART" id="SM01266">
    <property type="entry name" value="Mac"/>
    <property type="match status" value="1"/>
</dbReference>
<dbReference type="PANTHER" id="PTHR43017">
    <property type="entry name" value="GALACTOSIDE O-ACETYLTRANSFERASE"/>
    <property type="match status" value="1"/>
</dbReference>
<evidence type="ECO:0000256" key="2">
    <source>
        <dbReference type="ARBA" id="ARBA00022679"/>
    </source>
</evidence>
<evidence type="ECO:0000256" key="3">
    <source>
        <dbReference type="ARBA" id="ARBA00022737"/>
    </source>
</evidence>
<dbReference type="GO" id="GO:0016757">
    <property type="term" value="F:glycosyltransferase activity"/>
    <property type="evidence" value="ECO:0007669"/>
    <property type="project" value="UniProtKB-KW"/>
</dbReference>
<name>A0A2W0C2L0_9BACL</name>
<organism evidence="7 8">
    <name type="scientific">Paenibacillus illinoisensis</name>
    <dbReference type="NCBI Taxonomy" id="59845"/>
    <lineage>
        <taxon>Bacteria</taxon>
        <taxon>Bacillati</taxon>
        <taxon>Bacillota</taxon>
        <taxon>Bacilli</taxon>
        <taxon>Bacillales</taxon>
        <taxon>Paenibacillaceae</taxon>
        <taxon>Paenibacillus</taxon>
    </lineage>
</organism>
<comment type="similarity">
    <text evidence="1 5">Belongs to the transferase hexapeptide repeat family.</text>
</comment>
<feature type="domain" description="Maltose/galactoside acetyltransferase" evidence="6">
    <location>
        <begin position="19"/>
        <end position="73"/>
    </location>
</feature>
<dbReference type="PANTHER" id="PTHR43017:SF1">
    <property type="entry name" value="ACETYLTRANSFERASE YJL218W-RELATED"/>
    <property type="match status" value="1"/>
</dbReference>
<dbReference type="Pfam" id="PF12464">
    <property type="entry name" value="Mac"/>
    <property type="match status" value="1"/>
</dbReference>